<evidence type="ECO:0000256" key="2">
    <source>
        <dbReference type="SAM" id="Phobius"/>
    </source>
</evidence>
<feature type="transmembrane region" description="Helical" evidence="2">
    <location>
        <begin position="1001"/>
        <end position="1022"/>
    </location>
</feature>
<feature type="transmembrane region" description="Helical" evidence="2">
    <location>
        <begin position="898"/>
        <end position="921"/>
    </location>
</feature>
<dbReference type="EMBL" id="LSRX01000469">
    <property type="protein sequence ID" value="OLP96363.1"/>
    <property type="molecule type" value="Genomic_DNA"/>
</dbReference>
<feature type="region of interest" description="Disordered" evidence="1">
    <location>
        <begin position="82"/>
        <end position="110"/>
    </location>
</feature>
<feature type="compositionally biased region" description="Low complexity" evidence="1">
    <location>
        <begin position="491"/>
        <end position="502"/>
    </location>
</feature>
<keyword evidence="5" id="KW-1185">Reference proteome</keyword>
<organism evidence="4 5">
    <name type="scientific">Symbiodinium microadriaticum</name>
    <name type="common">Dinoflagellate</name>
    <name type="synonym">Zooxanthella microadriatica</name>
    <dbReference type="NCBI Taxonomy" id="2951"/>
    <lineage>
        <taxon>Eukaryota</taxon>
        <taxon>Sar</taxon>
        <taxon>Alveolata</taxon>
        <taxon>Dinophyceae</taxon>
        <taxon>Suessiales</taxon>
        <taxon>Symbiodiniaceae</taxon>
        <taxon>Symbiodinium</taxon>
    </lineage>
</organism>
<feature type="transmembrane region" description="Helical" evidence="2">
    <location>
        <begin position="293"/>
        <end position="316"/>
    </location>
</feature>
<dbReference type="AlphaFoldDB" id="A0A1Q9DMH7"/>
<sequence length="1279" mass="142350">MYVTSAFQSRLRVSTAQSAENLRSANANSRSAPRRSLWRSRMDPLAAPHRLPPPPAYFHETAARELLDRGLPLSDVLEVAMTPRTPRAATPRSGPGSKPSTPRPVIRGSRAQMATYKDLTPHEEKAVVAAFHKLDTHKSGKLEVHSFFQLCQSLDIHLNSRLAREWLGSLNQVDGLSLDQVKSICARILAAARHSVTRFFLPGQQRWEGAVREARQWPQPEQRSRHCSKSRAQWCLFELAAFLKSKTSQQQHLIVRPIFMGPLSIAVFLTFAAVAMAIATVPIRDEDKHFAQLLSAIVFCGFVVAVPTASTIRSYFRDLDTMKLQLSSISVDSTRSSCCDRHHVRASGGRMFCDRKIVKECVKIWFGSELSFEDTVRAEVLDILNRNLTQKVFSTPWALGVTSPIMLAFMDVSASWAQHYWVPWEHPAIALLLEGLVIWFIFVPANKDLLILLLRTWPEGTVTPAWLVIPRPSQTRSEDSILDLQVPCERQGSGPSQSSGHGTAASPGHSGDSRASDTDLHMEAMIPTLVESVAKMEVVNPEVLRVTPVFRALEHFAAALRAGSAVDFYHKSHRSQRISTFWSHSWHGGHWKKIFAIITLYNGTAAVLLSLLTGACMMWCLFELAAFLKSKTSQQQHLIVRPIFMGPLSIAIFLTFAALAIPVATVPVDNERTIVQLLSPIVFCSCVVAVPAASTVRSYFRDLDTMKLQLLSISVDSTRSSCCDLHHVGPSGERMMCDRKIVKECVKIWFGSEVTFEDTVRTNVLDILNRNLTQKVFSTPWALGVTSPIMLAFMDVSASWAQHYWVPWEHPAIALLLEGLVIWFIFVPANKDLLILLLRWCLFELAAFLKSKTSQQQHLIVRPIFMGPLSIAVFLTFAALAMPIATVPVDNERTIVQLLSPIVFCACVVAVPAASTVRSYFRDLDTMKLQLLSISVDSTRSSCCDLHHVSPSGEHMMCDRKIVKECVKIWFGSELSFEDTVRTNVLDILNRDLTQKVFSTPWALGVTSPIMLAFMDVSASWTPDSNWNLWEHPSVALLLEGLAIWLLFVPADKDFFILLLRLGRQKPKSTCLELLKNLAVLAAAAVPVLVMVVAYGPTRFADEAVFGTANAMLRAVAFAFCTLLISLCIFLIGLGLNASQDLNLTGGCPTFEAQTPAVRACAAGRALALSDLQASEEYMRSAFRRFAPKGTVSPDGLRQLLKALDFPDVHSDAFDRYVSEWLLIAGKSQEEETSISVHDFISCVNLSAKAWSFKNRLWIFAKYTSLSKSRRMDCKARGL</sequence>
<feature type="transmembrane region" description="Helical" evidence="2">
    <location>
        <begin position="1074"/>
        <end position="1095"/>
    </location>
</feature>
<keyword evidence="2" id="KW-0472">Membrane</keyword>
<feature type="transmembrane region" description="Helical" evidence="2">
    <location>
        <begin position="677"/>
        <end position="700"/>
    </location>
</feature>
<dbReference type="SUPFAM" id="SSF47473">
    <property type="entry name" value="EF-hand"/>
    <property type="match status" value="1"/>
</dbReference>
<protein>
    <recommendedName>
        <fullName evidence="3">EF-hand domain-containing protein</fullName>
    </recommendedName>
</protein>
<feature type="region of interest" description="Disordered" evidence="1">
    <location>
        <begin position="488"/>
        <end position="516"/>
    </location>
</feature>
<gene>
    <name evidence="4" type="ORF">AK812_SmicGene21397</name>
</gene>
<accession>A0A1Q9DMH7</accession>
<dbReference type="OrthoDB" id="10290383at2759"/>
<evidence type="ECO:0000256" key="1">
    <source>
        <dbReference type="SAM" id="MobiDB-lite"/>
    </source>
</evidence>
<feature type="compositionally biased region" description="Polar residues" evidence="1">
    <location>
        <begin position="18"/>
        <end position="31"/>
    </location>
</feature>
<feature type="transmembrane region" description="Helical" evidence="2">
    <location>
        <begin position="1115"/>
        <end position="1136"/>
    </location>
</feature>
<feature type="transmembrane region" description="Helical" evidence="2">
    <location>
        <begin position="643"/>
        <end position="665"/>
    </location>
</feature>
<dbReference type="PROSITE" id="PS50222">
    <property type="entry name" value="EF_HAND_2"/>
    <property type="match status" value="1"/>
</dbReference>
<dbReference type="GO" id="GO:0005509">
    <property type="term" value="F:calcium ion binding"/>
    <property type="evidence" value="ECO:0007669"/>
    <property type="project" value="InterPro"/>
</dbReference>
<evidence type="ECO:0000313" key="4">
    <source>
        <dbReference type="EMBL" id="OLP96363.1"/>
    </source>
</evidence>
<feature type="transmembrane region" description="Helical" evidence="2">
    <location>
        <begin position="594"/>
        <end position="622"/>
    </location>
</feature>
<reference evidence="4 5" key="1">
    <citation type="submission" date="2016-02" db="EMBL/GenBank/DDBJ databases">
        <title>Genome analysis of coral dinoflagellate symbionts highlights evolutionary adaptations to a symbiotic lifestyle.</title>
        <authorList>
            <person name="Aranda M."/>
            <person name="Li Y."/>
            <person name="Liew Y.J."/>
            <person name="Baumgarten S."/>
            <person name="Simakov O."/>
            <person name="Wilson M."/>
            <person name="Piel J."/>
            <person name="Ashoor H."/>
            <person name="Bougouffa S."/>
            <person name="Bajic V.B."/>
            <person name="Ryu T."/>
            <person name="Ravasi T."/>
            <person name="Bayer T."/>
            <person name="Micklem G."/>
            <person name="Kim H."/>
            <person name="Bhak J."/>
            <person name="Lajeunesse T.C."/>
            <person name="Voolstra C.R."/>
        </authorList>
    </citation>
    <scope>NUCLEOTIDE SEQUENCE [LARGE SCALE GENOMIC DNA]</scope>
    <source>
        <strain evidence="4 5">CCMP2467</strain>
    </source>
</reference>
<keyword evidence="2" id="KW-1133">Transmembrane helix</keyword>
<feature type="transmembrane region" description="Helical" evidence="2">
    <location>
        <begin position="780"/>
        <end position="800"/>
    </location>
</feature>
<evidence type="ECO:0000259" key="3">
    <source>
        <dbReference type="PROSITE" id="PS50222"/>
    </source>
</evidence>
<feature type="domain" description="EF-hand" evidence="3">
    <location>
        <begin position="122"/>
        <end position="157"/>
    </location>
</feature>
<feature type="transmembrane region" description="Helical" evidence="2">
    <location>
        <begin position="864"/>
        <end position="886"/>
    </location>
</feature>
<feature type="region of interest" description="Disordered" evidence="1">
    <location>
        <begin position="18"/>
        <end position="37"/>
    </location>
</feature>
<evidence type="ECO:0000313" key="5">
    <source>
        <dbReference type="Proteomes" id="UP000186817"/>
    </source>
</evidence>
<comment type="caution">
    <text evidence="4">The sequence shown here is derived from an EMBL/GenBank/DDBJ whole genome shotgun (WGS) entry which is preliminary data.</text>
</comment>
<dbReference type="InterPro" id="IPR011992">
    <property type="entry name" value="EF-hand-dom_pair"/>
</dbReference>
<feature type="transmembrane region" description="Helical" evidence="2">
    <location>
        <begin position="820"/>
        <end position="843"/>
    </location>
</feature>
<proteinExistence type="predicted"/>
<name>A0A1Q9DMH7_SYMMI</name>
<feature type="transmembrane region" description="Helical" evidence="2">
    <location>
        <begin position="258"/>
        <end position="281"/>
    </location>
</feature>
<dbReference type="Proteomes" id="UP000186817">
    <property type="component" value="Unassembled WGS sequence"/>
</dbReference>
<keyword evidence="2" id="KW-0812">Transmembrane</keyword>
<dbReference type="InterPro" id="IPR002048">
    <property type="entry name" value="EF_hand_dom"/>
</dbReference>